<gene>
    <name evidence="2" type="ORF">SAMN05216582_13612</name>
</gene>
<protein>
    <submittedName>
        <fullName evidence="2">Uncharacterized protein</fullName>
    </submittedName>
</protein>
<feature type="chain" id="PRO_5012206786" evidence="1">
    <location>
        <begin position="26"/>
        <end position="211"/>
    </location>
</feature>
<dbReference type="Proteomes" id="UP000184263">
    <property type="component" value="Unassembled WGS sequence"/>
</dbReference>
<accession>A0A1M6XFQ2</accession>
<reference evidence="2 3" key="1">
    <citation type="submission" date="2016-11" db="EMBL/GenBank/DDBJ databases">
        <authorList>
            <person name="Jaros S."/>
            <person name="Januszkiewicz K."/>
            <person name="Wedrychowicz H."/>
        </authorList>
    </citation>
    <scope>NUCLEOTIDE SEQUENCE [LARGE SCALE GENOMIC DNA]</scope>
    <source>
        <strain evidence="2 3">HD4</strain>
    </source>
</reference>
<dbReference type="OrthoDB" id="1664973at2"/>
<sequence length="211" mass="23711">MVRKLSLLLLLLLTIAAMLSTVCLAAGKVIDEDFSCKGVMLGDSEGILQSKWGESLYDKIAVKQGVKVRTYVYKDRSEVSVAVADGRVVDFTVDMEKYVARNNVRQGATKFWLEKIYGKKQRQFLDGDYYLIYNRENHPHQHLLLKVDAGDGHLLDLRITGLPLNEAERAAMREEGDPILQESDADDTGFMNIDMSSLPQDDTVRLEGLGR</sequence>
<dbReference type="RefSeq" id="WP_073092516.1">
    <property type="nucleotide sequence ID" value="NZ_FRBC01000036.1"/>
</dbReference>
<feature type="signal peptide" evidence="1">
    <location>
        <begin position="1"/>
        <end position="25"/>
    </location>
</feature>
<evidence type="ECO:0000256" key="1">
    <source>
        <dbReference type="SAM" id="SignalP"/>
    </source>
</evidence>
<evidence type="ECO:0000313" key="2">
    <source>
        <dbReference type="EMBL" id="SHL04751.1"/>
    </source>
</evidence>
<name>A0A1M6XFQ2_SELRU</name>
<evidence type="ECO:0000313" key="3">
    <source>
        <dbReference type="Proteomes" id="UP000184263"/>
    </source>
</evidence>
<organism evidence="2 3">
    <name type="scientific">Selenomonas ruminantium</name>
    <dbReference type="NCBI Taxonomy" id="971"/>
    <lineage>
        <taxon>Bacteria</taxon>
        <taxon>Bacillati</taxon>
        <taxon>Bacillota</taxon>
        <taxon>Negativicutes</taxon>
        <taxon>Selenomonadales</taxon>
        <taxon>Selenomonadaceae</taxon>
        <taxon>Selenomonas</taxon>
    </lineage>
</organism>
<dbReference type="AlphaFoldDB" id="A0A1M6XFQ2"/>
<dbReference type="EMBL" id="FRBC01000036">
    <property type="protein sequence ID" value="SHL04751.1"/>
    <property type="molecule type" value="Genomic_DNA"/>
</dbReference>
<proteinExistence type="predicted"/>
<keyword evidence="1" id="KW-0732">Signal</keyword>